<dbReference type="Pfam" id="PF09685">
    <property type="entry name" value="MamF_MmsF"/>
    <property type="match status" value="1"/>
</dbReference>
<protein>
    <recommendedName>
        <fullName evidence="8">DUF4870 domain-containing protein</fullName>
    </recommendedName>
</protein>
<comment type="caution">
    <text evidence="6">The sequence shown here is derived from an EMBL/GenBank/DDBJ whole genome shotgun (WGS) entry which is preliminary data.</text>
</comment>
<proteinExistence type="predicted"/>
<dbReference type="Proteomes" id="UP000034681">
    <property type="component" value="Unassembled WGS sequence"/>
</dbReference>
<feature type="transmembrane region" description="Helical" evidence="5">
    <location>
        <begin position="12"/>
        <end position="39"/>
    </location>
</feature>
<dbReference type="eggNOG" id="COG3296">
    <property type="taxonomic scope" value="Bacteria"/>
</dbReference>
<evidence type="ECO:0000256" key="2">
    <source>
        <dbReference type="ARBA" id="ARBA00022692"/>
    </source>
</evidence>
<keyword evidence="7" id="KW-1185">Reference proteome</keyword>
<keyword evidence="4 5" id="KW-0472">Membrane</keyword>
<dbReference type="EMBL" id="AJTX02000006">
    <property type="protein sequence ID" value="KKI99078.1"/>
    <property type="molecule type" value="Genomic_DNA"/>
</dbReference>
<organism evidence="6 7">
    <name type="scientific">Prochlorothrix hollandica PCC 9006 = CALU 1027</name>
    <dbReference type="NCBI Taxonomy" id="317619"/>
    <lineage>
        <taxon>Bacteria</taxon>
        <taxon>Bacillati</taxon>
        <taxon>Cyanobacteriota</taxon>
        <taxon>Cyanophyceae</taxon>
        <taxon>Prochlorotrichales</taxon>
        <taxon>Prochlorotrichaceae</taxon>
        <taxon>Prochlorothrix</taxon>
    </lineage>
</organism>
<evidence type="ECO:0008006" key="8">
    <source>
        <dbReference type="Google" id="ProtNLM"/>
    </source>
</evidence>
<dbReference type="InterPro" id="IPR019109">
    <property type="entry name" value="MamF_MmsF"/>
</dbReference>
<accession>A0A0M2PWM3</accession>
<evidence type="ECO:0000256" key="4">
    <source>
        <dbReference type="ARBA" id="ARBA00023136"/>
    </source>
</evidence>
<evidence type="ECO:0000256" key="3">
    <source>
        <dbReference type="ARBA" id="ARBA00022989"/>
    </source>
</evidence>
<evidence type="ECO:0000313" key="7">
    <source>
        <dbReference type="Proteomes" id="UP000034681"/>
    </source>
</evidence>
<dbReference type="STRING" id="317619.GCA_000332315_02118"/>
<gene>
    <name evidence="6" type="ORF">PROH_14910</name>
</gene>
<comment type="subcellular location">
    <subcellularLocation>
        <location evidence="1">Membrane</location>
        <topology evidence="1">Multi-pass membrane protein</topology>
    </subcellularLocation>
</comment>
<evidence type="ECO:0000256" key="1">
    <source>
        <dbReference type="ARBA" id="ARBA00004141"/>
    </source>
</evidence>
<feature type="transmembrane region" description="Helical" evidence="5">
    <location>
        <begin position="59"/>
        <end position="80"/>
    </location>
</feature>
<dbReference type="AlphaFoldDB" id="A0A0M2PWM3"/>
<reference evidence="6" key="1">
    <citation type="submission" date="2012-04" db="EMBL/GenBank/DDBJ databases">
        <authorList>
            <person name="Borisov I.G."/>
            <person name="Ivanikova N.V."/>
            <person name="Pinevich A.V."/>
        </authorList>
    </citation>
    <scope>NUCLEOTIDE SEQUENCE</scope>
    <source>
        <strain evidence="6">CALU 1027</strain>
    </source>
</reference>
<dbReference type="RefSeq" id="WP_017712545.1">
    <property type="nucleotide sequence ID" value="NZ_KB235937.1"/>
</dbReference>
<name>A0A0M2PWM3_PROHO</name>
<sequence>MQSTYDPDKRKLLSLVCHGSVFASTLVVGVSIPIIILMVSDDLIVKNNAKEAINFQITAWIWTIIVGILTFISFGLLGFVLIPIAFIAHWALAIWAIVFVLGHANQAVRYPFILHIL</sequence>
<keyword evidence="3 5" id="KW-1133">Transmembrane helix</keyword>
<evidence type="ECO:0000256" key="5">
    <source>
        <dbReference type="SAM" id="Phobius"/>
    </source>
</evidence>
<dbReference type="OrthoDB" id="425405at2"/>
<evidence type="ECO:0000313" key="6">
    <source>
        <dbReference type="EMBL" id="KKI99078.1"/>
    </source>
</evidence>
<keyword evidence="2 5" id="KW-0812">Transmembrane</keyword>
<feature type="transmembrane region" description="Helical" evidence="5">
    <location>
        <begin position="87"/>
        <end position="104"/>
    </location>
</feature>